<dbReference type="SUPFAM" id="SSF46785">
    <property type="entry name" value="Winged helix' DNA-binding domain"/>
    <property type="match status" value="1"/>
</dbReference>
<keyword evidence="6" id="KW-1185">Reference proteome</keyword>
<evidence type="ECO:0000259" key="4">
    <source>
        <dbReference type="PROSITE" id="PS50956"/>
    </source>
</evidence>
<dbReference type="InterPro" id="IPR019887">
    <property type="entry name" value="Tscrpt_reg_AsnC/Lrp_C"/>
</dbReference>
<evidence type="ECO:0000313" key="5">
    <source>
        <dbReference type="EMBL" id="MBM7840420.1"/>
    </source>
</evidence>
<dbReference type="Pfam" id="PF13412">
    <property type="entry name" value="HTH_24"/>
    <property type="match status" value="1"/>
</dbReference>
<reference evidence="5" key="1">
    <citation type="submission" date="2021-01" db="EMBL/GenBank/DDBJ databases">
        <title>Genomic Encyclopedia of Type Strains, Phase IV (KMG-IV): sequencing the most valuable type-strain genomes for metagenomic binning, comparative biology and taxonomic classification.</title>
        <authorList>
            <person name="Goeker M."/>
        </authorList>
    </citation>
    <scope>NUCLEOTIDE SEQUENCE</scope>
    <source>
        <strain evidence="5">DSM 21943</strain>
    </source>
</reference>
<dbReference type="Proteomes" id="UP001179280">
    <property type="component" value="Unassembled WGS sequence"/>
</dbReference>
<dbReference type="PROSITE" id="PS50956">
    <property type="entry name" value="HTH_ASNC_2"/>
    <property type="match status" value="1"/>
</dbReference>
<dbReference type="SMART" id="SM00344">
    <property type="entry name" value="HTH_ASNC"/>
    <property type="match status" value="1"/>
</dbReference>
<evidence type="ECO:0000313" key="6">
    <source>
        <dbReference type="Proteomes" id="UP001179280"/>
    </source>
</evidence>
<dbReference type="InterPro" id="IPR036390">
    <property type="entry name" value="WH_DNA-bd_sf"/>
</dbReference>
<name>A0ABS2T078_9BACI</name>
<dbReference type="PANTHER" id="PTHR30154">
    <property type="entry name" value="LEUCINE-RESPONSIVE REGULATORY PROTEIN"/>
    <property type="match status" value="1"/>
</dbReference>
<dbReference type="PRINTS" id="PR00033">
    <property type="entry name" value="HTHASNC"/>
</dbReference>
<dbReference type="SUPFAM" id="SSF54909">
    <property type="entry name" value="Dimeric alpha+beta barrel"/>
    <property type="match status" value="1"/>
</dbReference>
<evidence type="ECO:0000256" key="1">
    <source>
        <dbReference type="ARBA" id="ARBA00023015"/>
    </source>
</evidence>
<dbReference type="RefSeq" id="WP_367617823.1">
    <property type="nucleotide sequence ID" value="NZ_JAFBCV010000014.1"/>
</dbReference>
<sequence length="162" mass="18391">MSDKMGKLDELDFLILDHYQKDGKCSYSKVARLLNVSEGTIRQRTKKMRSNGVFDFMIQINPIKVGLAVKAVIGLKVNLGNHDEIGTWLASFQEIVSVTAVSGYHDFIIQAYFNHNESLVHFVNYELSKSADIYTLDVSVQLKEYKNSFSYLLSNKSDKSII</sequence>
<dbReference type="InterPro" id="IPR011008">
    <property type="entry name" value="Dimeric_a/b-barrel"/>
</dbReference>
<dbReference type="InterPro" id="IPR000485">
    <property type="entry name" value="AsnC-type_HTH_dom"/>
</dbReference>
<feature type="domain" description="HTH asnC-type" evidence="4">
    <location>
        <begin position="8"/>
        <end position="68"/>
    </location>
</feature>
<evidence type="ECO:0000256" key="3">
    <source>
        <dbReference type="ARBA" id="ARBA00023163"/>
    </source>
</evidence>
<gene>
    <name evidence="5" type="ORF">JOC54_003712</name>
</gene>
<evidence type="ECO:0000256" key="2">
    <source>
        <dbReference type="ARBA" id="ARBA00023125"/>
    </source>
</evidence>
<keyword evidence="2" id="KW-0238">DNA-binding</keyword>
<dbReference type="Pfam" id="PF01037">
    <property type="entry name" value="AsnC_trans_reg"/>
    <property type="match status" value="1"/>
</dbReference>
<organism evidence="5 6">
    <name type="scientific">Shouchella xiaoxiensis</name>
    <dbReference type="NCBI Taxonomy" id="766895"/>
    <lineage>
        <taxon>Bacteria</taxon>
        <taxon>Bacillati</taxon>
        <taxon>Bacillota</taxon>
        <taxon>Bacilli</taxon>
        <taxon>Bacillales</taxon>
        <taxon>Bacillaceae</taxon>
        <taxon>Shouchella</taxon>
    </lineage>
</organism>
<keyword evidence="1" id="KW-0805">Transcription regulation</keyword>
<dbReference type="EMBL" id="JAFBCV010000014">
    <property type="protein sequence ID" value="MBM7840420.1"/>
    <property type="molecule type" value="Genomic_DNA"/>
</dbReference>
<dbReference type="Gene3D" id="1.10.10.10">
    <property type="entry name" value="Winged helix-like DNA-binding domain superfamily/Winged helix DNA-binding domain"/>
    <property type="match status" value="1"/>
</dbReference>
<dbReference type="PANTHER" id="PTHR30154:SF34">
    <property type="entry name" value="TRANSCRIPTIONAL REGULATOR AZLB"/>
    <property type="match status" value="1"/>
</dbReference>
<protein>
    <submittedName>
        <fullName evidence="5">Lrp/AsnC family transcriptional regulator for asnA, asnC and gidA</fullName>
    </submittedName>
</protein>
<dbReference type="InterPro" id="IPR036388">
    <property type="entry name" value="WH-like_DNA-bd_sf"/>
</dbReference>
<comment type="caution">
    <text evidence="5">The sequence shown here is derived from an EMBL/GenBank/DDBJ whole genome shotgun (WGS) entry which is preliminary data.</text>
</comment>
<dbReference type="InterPro" id="IPR019888">
    <property type="entry name" value="Tscrpt_reg_AsnC-like"/>
</dbReference>
<proteinExistence type="predicted"/>
<keyword evidence="3" id="KW-0804">Transcription</keyword>
<accession>A0ABS2T078</accession>
<dbReference type="Gene3D" id="3.30.70.920">
    <property type="match status" value="1"/>
</dbReference>